<dbReference type="EMBL" id="JADGJD010000293">
    <property type="protein sequence ID" value="KAJ3052449.1"/>
    <property type="molecule type" value="Genomic_DNA"/>
</dbReference>
<dbReference type="InterPro" id="IPR015424">
    <property type="entry name" value="PyrdxlP-dep_Trfase"/>
</dbReference>
<dbReference type="SUPFAM" id="SSF53383">
    <property type="entry name" value="PLP-dependent transferases"/>
    <property type="match status" value="1"/>
</dbReference>
<dbReference type="Gene3D" id="3.90.1150.10">
    <property type="entry name" value="Aspartate Aminotransferase, domain 1"/>
    <property type="match status" value="1"/>
</dbReference>
<proteinExistence type="predicted"/>
<evidence type="ECO:0000313" key="2">
    <source>
        <dbReference type="Proteomes" id="UP001212841"/>
    </source>
</evidence>
<evidence type="ECO:0000313" key="1">
    <source>
        <dbReference type="EMBL" id="KAJ3052449.1"/>
    </source>
</evidence>
<comment type="caution">
    <text evidence="1">The sequence shown here is derived from an EMBL/GenBank/DDBJ whole genome shotgun (WGS) entry which is preliminary data.</text>
</comment>
<protein>
    <submittedName>
        <fullName evidence="1">Uncharacterized protein</fullName>
    </submittedName>
</protein>
<organism evidence="1 2">
    <name type="scientific">Rhizophlyctis rosea</name>
    <dbReference type="NCBI Taxonomy" id="64517"/>
    <lineage>
        <taxon>Eukaryota</taxon>
        <taxon>Fungi</taxon>
        <taxon>Fungi incertae sedis</taxon>
        <taxon>Chytridiomycota</taxon>
        <taxon>Chytridiomycota incertae sedis</taxon>
        <taxon>Chytridiomycetes</taxon>
        <taxon>Rhizophlyctidales</taxon>
        <taxon>Rhizophlyctidaceae</taxon>
        <taxon>Rhizophlyctis</taxon>
    </lineage>
</organism>
<dbReference type="Proteomes" id="UP001212841">
    <property type="component" value="Unassembled WGS sequence"/>
</dbReference>
<accession>A0AAD5SEY9</accession>
<dbReference type="AlphaFoldDB" id="A0AAD5SEY9"/>
<dbReference type="InterPro" id="IPR015422">
    <property type="entry name" value="PyrdxlP-dep_Trfase_small"/>
</dbReference>
<name>A0AAD5SEY9_9FUNG</name>
<reference evidence="1" key="1">
    <citation type="submission" date="2020-05" db="EMBL/GenBank/DDBJ databases">
        <title>Phylogenomic resolution of chytrid fungi.</title>
        <authorList>
            <person name="Stajich J.E."/>
            <person name="Amses K."/>
            <person name="Simmons R."/>
            <person name="Seto K."/>
            <person name="Myers J."/>
            <person name="Bonds A."/>
            <person name="Quandt C.A."/>
            <person name="Barry K."/>
            <person name="Liu P."/>
            <person name="Grigoriev I."/>
            <person name="Longcore J.E."/>
            <person name="James T.Y."/>
        </authorList>
    </citation>
    <scope>NUCLEOTIDE SEQUENCE</scope>
    <source>
        <strain evidence="1">JEL0318</strain>
    </source>
</reference>
<sequence>RGAEVVRRMRHRGVILGGRGERSVRLRPMLVFGEGHADVFVEELEGVCRDVGSGRGEGSKNAPLPS</sequence>
<feature type="non-terminal residue" evidence="1">
    <location>
        <position position="1"/>
    </location>
</feature>
<gene>
    <name evidence="1" type="ORF">HK097_006246</name>
</gene>
<keyword evidence="2" id="KW-1185">Reference proteome</keyword>